<dbReference type="NCBIfam" id="TIGR01351">
    <property type="entry name" value="adk"/>
    <property type="match status" value="1"/>
</dbReference>
<dbReference type="Gene3D" id="3.40.50.300">
    <property type="entry name" value="P-loop containing nucleotide triphosphate hydrolases"/>
    <property type="match status" value="1"/>
</dbReference>
<feature type="binding site" evidence="6">
    <location>
        <begin position="12"/>
        <end position="17"/>
    </location>
    <ligand>
        <name>ATP</name>
        <dbReference type="ChEBI" id="CHEBI:30616"/>
    </ligand>
</feature>
<dbReference type="Proteomes" id="UP000275925">
    <property type="component" value="Unassembled WGS sequence"/>
</dbReference>
<dbReference type="GO" id="GO:0005524">
    <property type="term" value="F:ATP binding"/>
    <property type="evidence" value="ECO:0007669"/>
    <property type="project" value="UniProtKB-UniRule"/>
</dbReference>
<dbReference type="GO" id="GO:0008270">
    <property type="term" value="F:zinc ion binding"/>
    <property type="evidence" value="ECO:0007669"/>
    <property type="project" value="UniProtKB-UniRule"/>
</dbReference>
<dbReference type="HAMAP" id="MF_00235">
    <property type="entry name" value="Adenylate_kinase_Adk"/>
    <property type="match status" value="1"/>
</dbReference>
<comment type="pathway">
    <text evidence="6">Purine metabolism; AMP biosynthesis via salvage pathway; AMP from ADP: step 1/1.</text>
</comment>
<evidence type="ECO:0000256" key="2">
    <source>
        <dbReference type="ARBA" id="ARBA00022727"/>
    </source>
</evidence>
<dbReference type="InterPro" id="IPR006259">
    <property type="entry name" value="Adenyl_kin_sub"/>
</dbReference>
<feature type="binding site" evidence="6">
    <location>
        <position position="129"/>
    </location>
    <ligand>
        <name>ATP</name>
        <dbReference type="ChEBI" id="CHEBI:30616"/>
    </ligand>
</feature>
<evidence type="ECO:0000313" key="10">
    <source>
        <dbReference type="EMBL" id="GBR75824.1"/>
    </source>
</evidence>
<protein>
    <recommendedName>
        <fullName evidence="6 8">Adenylate kinase</fullName>
        <shortName evidence="6">AK</shortName>
        <ecNumber evidence="6 8">2.7.4.3</ecNumber>
    </recommendedName>
    <alternativeName>
        <fullName evidence="6">ATP-AMP transphosphorylase</fullName>
    </alternativeName>
    <alternativeName>
        <fullName evidence="6">ATP:AMP phosphotransferase</fullName>
    </alternativeName>
    <alternativeName>
        <fullName evidence="6">Adenylate monophosphate kinase</fullName>
    </alternativeName>
</protein>
<dbReference type="InterPro" id="IPR000850">
    <property type="entry name" value="Adenylat/UMP-CMP_kin"/>
</dbReference>
<comment type="subcellular location">
    <subcellularLocation>
        <location evidence="6 8">Cytoplasm</location>
    </subcellularLocation>
</comment>
<dbReference type="UniPathway" id="UPA00588">
    <property type="reaction ID" value="UER00649"/>
</dbReference>
<feature type="binding site" evidence="6">
    <location>
        <position position="132"/>
    </location>
    <ligand>
        <name>Zn(2+)</name>
        <dbReference type="ChEBI" id="CHEBI:29105"/>
        <note>structural</note>
    </ligand>
</feature>
<comment type="caution">
    <text evidence="10">The sequence shown here is derived from an EMBL/GenBank/DDBJ whole genome shotgun (WGS) entry which is preliminary data.</text>
</comment>
<dbReference type="SUPFAM" id="SSF52540">
    <property type="entry name" value="P-loop containing nucleoside triphosphate hydrolases"/>
    <property type="match status" value="1"/>
</dbReference>
<keyword evidence="6" id="KW-0963">Cytoplasm</keyword>
<dbReference type="PRINTS" id="PR00094">
    <property type="entry name" value="ADENYLTKNASE"/>
</dbReference>
<comment type="domain">
    <text evidence="6">Consists of three domains, a large central CORE domain and two small peripheral domains, NMPbind and LID, which undergo movements during catalysis. The LID domain closes over the site of phosphoryl transfer upon ATP binding. Assembling and dissambling the active center during each catalytic cycle provides an effective means to prevent ATP hydrolysis. Some bacteria have evolved a zinc-coordinating structure that stabilizes the LID domain.</text>
</comment>
<comment type="similarity">
    <text evidence="6 7">Belongs to the adenylate kinase family.</text>
</comment>
<feature type="region of interest" description="LID" evidence="6">
    <location>
        <begin position="128"/>
        <end position="165"/>
    </location>
</feature>
<evidence type="ECO:0000313" key="11">
    <source>
        <dbReference type="Proteomes" id="UP000275925"/>
    </source>
</evidence>
<name>A0A388THN5_9BACT</name>
<evidence type="ECO:0000259" key="9">
    <source>
        <dbReference type="Pfam" id="PF05191"/>
    </source>
</evidence>
<feature type="binding site" evidence="6">
    <location>
        <position position="155"/>
    </location>
    <ligand>
        <name>Zn(2+)</name>
        <dbReference type="ChEBI" id="CHEBI:29105"/>
        <note>structural</note>
    </ligand>
</feature>
<feature type="binding site" evidence="6">
    <location>
        <position position="173"/>
    </location>
    <ligand>
        <name>AMP</name>
        <dbReference type="ChEBI" id="CHEBI:456215"/>
    </ligand>
</feature>
<evidence type="ECO:0000256" key="4">
    <source>
        <dbReference type="ARBA" id="ARBA00022777"/>
    </source>
</evidence>
<feature type="binding site" evidence="6">
    <location>
        <position position="33"/>
    </location>
    <ligand>
        <name>AMP</name>
        <dbReference type="ChEBI" id="CHEBI:456215"/>
    </ligand>
</feature>
<dbReference type="Pfam" id="PF00406">
    <property type="entry name" value="ADK"/>
    <property type="match status" value="1"/>
</dbReference>
<feature type="binding site" evidence="6">
    <location>
        <position position="162"/>
    </location>
    <ligand>
        <name>AMP</name>
        <dbReference type="ChEBI" id="CHEBI:456215"/>
    </ligand>
</feature>
<dbReference type="FunFam" id="3.40.50.300:FF:000106">
    <property type="entry name" value="Adenylate kinase mitochondrial"/>
    <property type="match status" value="1"/>
</dbReference>
<evidence type="ECO:0000256" key="3">
    <source>
        <dbReference type="ARBA" id="ARBA00022741"/>
    </source>
</evidence>
<feature type="binding site" evidence="6">
    <location>
        <position position="94"/>
    </location>
    <ligand>
        <name>AMP</name>
        <dbReference type="ChEBI" id="CHEBI:456215"/>
    </ligand>
</feature>
<dbReference type="GO" id="GO:0044209">
    <property type="term" value="P:AMP salvage"/>
    <property type="evidence" value="ECO:0007669"/>
    <property type="project" value="UniProtKB-UniRule"/>
</dbReference>
<accession>A0A388THN5</accession>
<dbReference type="EC" id="2.7.4.3" evidence="6 8"/>
<dbReference type="Pfam" id="PF05191">
    <property type="entry name" value="ADK_lid"/>
    <property type="match status" value="1"/>
</dbReference>
<feature type="binding site" evidence="6">
    <location>
        <position position="38"/>
    </location>
    <ligand>
        <name>AMP</name>
        <dbReference type="ChEBI" id="CHEBI:456215"/>
    </ligand>
</feature>
<keyword evidence="4 6" id="KW-0418">Kinase</keyword>
<evidence type="ECO:0000256" key="8">
    <source>
        <dbReference type="RuleBase" id="RU003331"/>
    </source>
</evidence>
<dbReference type="AlphaFoldDB" id="A0A388THN5"/>
<keyword evidence="3 6" id="KW-0547">Nucleotide-binding</keyword>
<evidence type="ECO:0000256" key="1">
    <source>
        <dbReference type="ARBA" id="ARBA00022679"/>
    </source>
</evidence>
<comment type="subunit">
    <text evidence="6 8">Monomer.</text>
</comment>
<feature type="binding site" evidence="6">
    <location>
        <position position="152"/>
    </location>
    <ligand>
        <name>Zn(2+)</name>
        <dbReference type="ChEBI" id="CHEBI:29105"/>
        <note>structural</note>
    </ligand>
</feature>
<dbReference type="EMBL" id="BGZO01000008">
    <property type="protein sequence ID" value="GBR75824.1"/>
    <property type="molecule type" value="Genomic_DNA"/>
</dbReference>
<dbReference type="GO" id="GO:0005737">
    <property type="term" value="C:cytoplasm"/>
    <property type="evidence" value="ECO:0007669"/>
    <property type="project" value="UniProtKB-SubCell"/>
</dbReference>
<gene>
    <name evidence="6 10" type="primary">adk</name>
    <name evidence="10" type="ORF">NO2_0456</name>
</gene>
<dbReference type="InterPro" id="IPR027417">
    <property type="entry name" value="P-loop_NTPase"/>
</dbReference>
<feature type="binding site" evidence="6">
    <location>
        <begin position="59"/>
        <end position="61"/>
    </location>
    <ligand>
        <name>AMP</name>
        <dbReference type="ChEBI" id="CHEBI:456215"/>
    </ligand>
</feature>
<dbReference type="PROSITE" id="PS00113">
    <property type="entry name" value="ADENYLATE_KINASE"/>
    <property type="match status" value="1"/>
</dbReference>
<feature type="region of interest" description="NMP" evidence="6">
    <location>
        <begin position="32"/>
        <end position="61"/>
    </location>
</feature>
<reference evidence="10 11" key="1">
    <citation type="journal article" date="2019" name="ISME J.">
        <title>Genome analyses of uncultured TG2/ZB3 bacteria in 'Margulisbacteria' specifically attached to ectosymbiotic spirochetes of protists in the termite gut.</title>
        <authorList>
            <person name="Utami Y.D."/>
            <person name="Kuwahara H."/>
            <person name="Igai K."/>
            <person name="Murakami T."/>
            <person name="Sugaya K."/>
            <person name="Morikawa T."/>
            <person name="Nagura Y."/>
            <person name="Yuki M."/>
            <person name="Deevong P."/>
            <person name="Inoue T."/>
            <person name="Kihara K."/>
            <person name="Lo N."/>
            <person name="Yamada A."/>
            <person name="Ohkuma M."/>
            <person name="Hongoh Y."/>
        </authorList>
    </citation>
    <scope>NUCLEOTIDE SEQUENCE [LARGE SCALE GENOMIC DNA]</scope>
    <source>
        <strain evidence="10">NkOx7-02</strain>
    </source>
</reference>
<dbReference type="InterPro" id="IPR007862">
    <property type="entry name" value="Adenylate_kinase_lid-dom"/>
</dbReference>
<keyword evidence="5 6" id="KW-0067">ATP-binding</keyword>
<keyword evidence="2 6" id="KW-0545">Nucleotide biosynthesis</keyword>
<sequence length="216" mass="23721">MTQDLIILGAPGAGKGTLAVDLCPALGIKHISTGDLLREVIASGSPLGQEIDGYVKSGALVPDDLIGRMIKDTLAADACRQGILLDGFPRTIPQAELLEKILADLGRPISAVFYLSVELDRVIRRLVNRVSCQQCGRPYHLINLPPRQAGICDVCGGVLRQREDDKEETIRKRFATFLEKTQPLIDFYQNKNLLVEVQASDDPQVALNFVLKYLAR</sequence>
<keyword evidence="6" id="KW-0479">Metal-binding</keyword>
<dbReference type="GO" id="GO:0004017">
    <property type="term" value="F:AMP kinase activity"/>
    <property type="evidence" value="ECO:0007669"/>
    <property type="project" value="UniProtKB-UniRule"/>
</dbReference>
<dbReference type="CDD" id="cd01428">
    <property type="entry name" value="ADK"/>
    <property type="match status" value="1"/>
</dbReference>
<dbReference type="SUPFAM" id="SSF57774">
    <property type="entry name" value="Microbial and mitochondrial ADK, insert 'zinc finger' domain"/>
    <property type="match status" value="1"/>
</dbReference>
<keyword evidence="1 6" id="KW-0808">Transferase</keyword>
<evidence type="ECO:0000256" key="7">
    <source>
        <dbReference type="RuleBase" id="RU003330"/>
    </source>
</evidence>
<keyword evidence="6" id="KW-0862">Zinc</keyword>
<feature type="binding site" evidence="6">
    <location>
        <position position="201"/>
    </location>
    <ligand>
        <name>ATP</name>
        <dbReference type="ChEBI" id="CHEBI:30616"/>
    </ligand>
</feature>
<dbReference type="InterPro" id="IPR036193">
    <property type="entry name" value="ADK_active_lid_dom_sf"/>
</dbReference>
<proteinExistence type="inferred from homology"/>
<comment type="caution">
    <text evidence="6">Lacks conserved residue(s) required for the propagation of feature annotation.</text>
</comment>
<feature type="binding site" evidence="6">
    <location>
        <begin position="87"/>
        <end position="90"/>
    </location>
    <ligand>
        <name>AMP</name>
        <dbReference type="ChEBI" id="CHEBI:456215"/>
    </ligand>
</feature>
<dbReference type="InterPro" id="IPR033690">
    <property type="entry name" value="Adenylat_kinase_CS"/>
</dbReference>
<organism evidence="10 11">
    <name type="scientific">Candidatus Termititenax persephonae</name>
    <dbReference type="NCBI Taxonomy" id="2218525"/>
    <lineage>
        <taxon>Bacteria</taxon>
        <taxon>Bacillati</taxon>
        <taxon>Candidatus Margulisiibacteriota</taxon>
        <taxon>Candidatus Termititenacia</taxon>
        <taxon>Candidatus Termititenacales</taxon>
        <taxon>Candidatus Termititenacaceae</taxon>
        <taxon>Candidatus Termititenax</taxon>
    </lineage>
</organism>
<comment type="function">
    <text evidence="6">Catalyzes the reversible transfer of the terminal phosphate group between ATP and AMP. Plays an important role in cellular energy homeostasis and in adenine nucleotide metabolism.</text>
</comment>
<feature type="binding site" evidence="6">
    <location>
        <position position="135"/>
    </location>
    <ligand>
        <name>Zn(2+)</name>
        <dbReference type="ChEBI" id="CHEBI:29105"/>
        <note>structural</note>
    </ligand>
</feature>
<dbReference type="PANTHER" id="PTHR23359">
    <property type="entry name" value="NUCLEOTIDE KINASE"/>
    <property type="match status" value="1"/>
</dbReference>
<comment type="catalytic activity">
    <reaction evidence="6 8">
        <text>AMP + ATP = 2 ADP</text>
        <dbReference type="Rhea" id="RHEA:12973"/>
        <dbReference type="ChEBI" id="CHEBI:30616"/>
        <dbReference type="ChEBI" id="CHEBI:456215"/>
        <dbReference type="ChEBI" id="CHEBI:456216"/>
        <dbReference type="EC" id="2.7.4.3"/>
    </reaction>
</comment>
<feature type="domain" description="Adenylate kinase active site lid" evidence="9">
    <location>
        <begin position="129"/>
        <end position="164"/>
    </location>
</feature>
<evidence type="ECO:0000256" key="5">
    <source>
        <dbReference type="ARBA" id="ARBA00022840"/>
    </source>
</evidence>
<keyword evidence="11" id="KW-1185">Reference proteome</keyword>
<evidence type="ECO:0000256" key="6">
    <source>
        <dbReference type="HAMAP-Rule" id="MF_00235"/>
    </source>
</evidence>
<dbReference type="NCBIfam" id="NF011100">
    <property type="entry name" value="PRK14527.1"/>
    <property type="match status" value="1"/>
</dbReference>